<accession>A0A1G4B4M8</accession>
<evidence type="ECO:0000313" key="1">
    <source>
        <dbReference type="EMBL" id="OHE96255.1"/>
    </source>
</evidence>
<gene>
    <name evidence="1" type="ORF">CORC01_08473</name>
</gene>
<proteinExistence type="predicted"/>
<dbReference type="RefSeq" id="XP_022473415.1">
    <property type="nucleotide sequence ID" value="XM_022620103.1"/>
</dbReference>
<dbReference type="PANTHER" id="PTHR40619:SF3">
    <property type="entry name" value="FUNGAL STAND N-TERMINAL GOODBYE DOMAIN-CONTAINING PROTEIN"/>
    <property type="match status" value="1"/>
</dbReference>
<sequence>MLPSSARASPFPNVDGTDLEEVLGSKDIISPIHVAQAEQVVDTPKFGDWAIAATSAELLLEGNFGFDESHYISALSVLSATFTQTLRIRDDSISLLFSCGLHPEEEKKEEDDDKGSSTIAGVSMIKSLIGQLLEQHRSFNLTGLDRRIKQRLIKDGDLEELCAPFGWLFERLPNRLTLVCFVDGAVHYEIEPWEDELIKVVGCLLDLVRNEDMTFPVKILVTSPTPTESLQKLFDTEDKVSLLNACHIPGVL</sequence>
<organism evidence="1 2">
    <name type="scientific">Colletotrichum orchidophilum</name>
    <dbReference type="NCBI Taxonomy" id="1209926"/>
    <lineage>
        <taxon>Eukaryota</taxon>
        <taxon>Fungi</taxon>
        <taxon>Dikarya</taxon>
        <taxon>Ascomycota</taxon>
        <taxon>Pezizomycotina</taxon>
        <taxon>Sordariomycetes</taxon>
        <taxon>Hypocreomycetidae</taxon>
        <taxon>Glomerellales</taxon>
        <taxon>Glomerellaceae</taxon>
        <taxon>Colletotrichum</taxon>
    </lineage>
</organism>
<comment type="caution">
    <text evidence="1">The sequence shown here is derived from an EMBL/GenBank/DDBJ whole genome shotgun (WGS) entry which is preliminary data.</text>
</comment>
<dbReference type="Proteomes" id="UP000176998">
    <property type="component" value="Unassembled WGS sequence"/>
</dbReference>
<name>A0A1G4B4M8_9PEZI</name>
<protein>
    <submittedName>
        <fullName evidence="1">Uncharacterized protein</fullName>
    </submittedName>
</protein>
<reference evidence="1 2" key="1">
    <citation type="submission" date="2016-09" db="EMBL/GenBank/DDBJ databases">
        <authorList>
            <person name="Capua I."/>
            <person name="De Benedictis P."/>
            <person name="Joannis T."/>
            <person name="Lombin L.H."/>
            <person name="Cattoli G."/>
        </authorList>
    </citation>
    <scope>NUCLEOTIDE SEQUENCE [LARGE SCALE GENOMIC DNA]</scope>
    <source>
        <strain evidence="1 2">IMI 309357</strain>
    </source>
</reference>
<dbReference type="EMBL" id="MJBS01000072">
    <property type="protein sequence ID" value="OHE96255.1"/>
    <property type="molecule type" value="Genomic_DNA"/>
</dbReference>
<dbReference type="STRING" id="1209926.A0A1G4B4M8"/>
<evidence type="ECO:0000313" key="2">
    <source>
        <dbReference type="Proteomes" id="UP000176998"/>
    </source>
</evidence>
<dbReference type="PANTHER" id="PTHR40619">
    <property type="entry name" value="FUNGAL STAND N-TERMINAL GOODBYE DOMAIN-CONTAINING PROTEIN"/>
    <property type="match status" value="1"/>
</dbReference>
<keyword evidence="2" id="KW-1185">Reference proteome</keyword>
<dbReference type="AlphaFoldDB" id="A0A1G4B4M8"/>
<dbReference type="OrthoDB" id="5419927at2759"/>
<dbReference type="GeneID" id="34561613"/>